<evidence type="ECO:0000313" key="2">
    <source>
        <dbReference type="EMBL" id="KAG5608038.1"/>
    </source>
</evidence>
<feature type="region of interest" description="Disordered" evidence="1">
    <location>
        <begin position="1"/>
        <end position="20"/>
    </location>
</feature>
<name>A0A9J5ZAT1_SOLCO</name>
<gene>
    <name evidence="2" type="ORF">H5410_019319</name>
</gene>
<evidence type="ECO:0000313" key="3">
    <source>
        <dbReference type="Proteomes" id="UP000824120"/>
    </source>
</evidence>
<comment type="caution">
    <text evidence="2">The sequence shown here is derived from an EMBL/GenBank/DDBJ whole genome shotgun (WGS) entry which is preliminary data.</text>
</comment>
<sequence length="93" mass="10763">MEPVGHHGHNGLFSKSNDPRSRFIGYSEFRRYFRQIFAWTFVKTLAMEPVGHHGQNIPFSRSNNPRSGPRDLLVAQNYGVIFAKNLHGLWLRP</sequence>
<keyword evidence="3" id="KW-1185">Reference proteome</keyword>
<organism evidence="2 3">
    <name type="scientific">Solanum commersonii</name>
    <name type="common">Commerson's wild potato</name>
    <name type="synonym">Commerson's nightshade</name>
    <dbReference type="NCBI Taxonomy" id="4109"/>
    <lineage>
        <taxon>Eukaryota</taxon>
        <taxon>Viridiplantae</taxon>
        <taxon>Streptophyta</taxon>
        <taxon>Embryophyta</taxon>
        <taxon>Tracheophyta</taxon>
        <taxon>Spermatophyta</taxon>
        <taxon>Magnoliopsida</taxon>
        <taxon>eudicotyledons</taxon>
        <taxon>Gunneridae</taxon>
        <taxon>Pentapetalae</taxon>
        <taxon>asterids</taxon>
        <taxon>lamiids</taxon>
        <taxon>Solanales</taxon>
        <taxon>Solanaceae</taxon>
        <taxon>Solanoideae</taxon>
        <taxon>Solaneae</taxon>
        <taxon>Solanum</taxon>
    </lineage>
</organism>
<dbReference type="Proteomes" id="UP000824120">
    <property type="component" value="Chromosome 4"/>
</dbReference>
<reference evidence="2 3" key="1">
    <citation type="submission" date="2020-09" db="EMBL/GenBank/DDBJ databases">
        <title>De no assembly of potato wild relative species, Solanum commersonii.</title>
        <authorList>
            <person name="Cho K."/>
        </authorList>
    </citation>
    <scope>NUCLEOTIDE SEQUENCE [LARGE SCALE GENOMIC DNA]</scope>
    <source>
        <strain evidence="2">LZ3.2</strain>
        <tissue evidence="2">Leaf</tissue>
    </source>
</reference>
<proteinExistence type="predicted"/>
<dbReference type="EMBL" id="JACXVP010000004">
    <property type="protein sequence ID" value="KAG5608038.1"/>
    <property type="molecule type" value="Genomic_DNA"/>
</dbReference>
<protein>
    <submittedName>
        <fullName evidence="2">Uncharacterized protein</fullName>
    </submittedName>
</protein>
<evidence type="ECO:0000256" key="1">
    <source>
        <dbReference type="SAM" id="MobiDB-lite"/>
    </source>
</evidence>
<accession>A0A9J5ZAT1</accession>
<dbReference type="AlphaFoldDB" id="A0A9J5ZAT1"/>